<dbReference type="InterPro" id="IPR042184">
    <property type="entry name" value="YqeY/Aim41_N"/>
</dbReference>
<accession>A0ABR9B4P1</accession>
<protein>
    <submittedName>
        <fullName evidence="1">GatB/YqeY domain-containing protein</fullName>
    </submittedName>
</protein>
<dbReference type="Pfam" id="PF09424">
    <property type="entry name" value="YqeY"/>
    <property type="match status" value="1"/>
</dbReference>
<dbReference type="Gene3D" id="1.10.10.410">
    <property type="match status" value="1"/>
</dbReference>
<keyword evidence="2" id="KW-1185">Reference proteome</keyword>
<dbReference type="RefSeq" id="WP_187716204.1">
    <property type="nucleotide sequence ID" value="NZ_JACTAH010000001.1"/>
</dbReference>
<evidence type="ECO:0000313" key="1">
    <source>
        <dbReference type="EMBL" id="MBD8501339.1"/>
    </source>
</evidence>
<evidence type="ECO:0000313" key="2">
    <source>
        <dbReference type="Proteomes" id="UP000603602"/>
    </source>
</evidence>
<dbReference type="Gene3D" id="1.10.1510.10">
    <property type="entry name" value="Uncharacterised protein YqeY/AIM41 PF09424, N-terminal domain"/>
    <property type="match status" value="1"/>
</dbReference>
<dbReference type="Proteomes" id="UP000603602">
    <property type="component" value="Unassembled WGS sequence"/>
</dbReference>
<gene>
    <name evidence="1" type="ORF">IFO67_00385</name>
</gene>
<dbReference type="InterPro" id="IPR019004">
    <property type="entry name" value="YqeY/Aim41"/>
</dbReference>
<dbReference type="InterPro" id="IPR023168">
    <property type="entry name" value="GatB_Yqey_C_2"/>
</dbReference>
<dbReference type="PANTHER" id="PTHR28055:SF1">
    <property type="entry name" value="ALTERED INHERITANCE OF MITOCHONDRIA PROTEIN 41, MITOCHONDRIAL"/>
    <property type="match status" value="1"/>
</dbReference>
<organism evidence="1 2">
    <name type="scientific">Thauera sedimentorum</name>
    <dbReference type="NCBI Taxonomy" id="2767595"/>
    <lineage>
        <taxon>Bacteria</taxon>
        <taxon>Pseudomonadati</taxon>
        <taxon>Pseudomonadota</taxon>
        <taxon>Betaproteobacteria</taxon>
        <taxon>Rhodocyclales</taxon>
        <taxon>Zoogloeaceae</taxon>
        <taxon>Thauera</taxon>
    </lineage>
</organism>
<dbReference type="PANTHER" id="PTHR28055">
    <property type="entry name" value="ALTERED INHERITANCE OF MITOCHONDRIA PROTEIN 41, MITOCHONDRIAL"/>
    <property type="match status" value="1"/>
</dbReference>
<comment type="caution">
    <text evidence="1">The sequence shown here is derived from an EMBL/GenBank/DDBJ whole genome shotgun (WGS) entry which is preliminary data.</text>
</comment>
<reference evidence="2" key="1">
    <citation type="submission" date="2023-07" db="EMBL/GenBank/DDBJ databases">
        <title>Thauera sp. CAU 1555 isolated from sand of Yaerae Beach.</title>
        <authorList>
            <person name="Kim W."/>
        </authorList>
    </citation>
    <scope>NUCLEOTIDE SEQUENCE [LARGE SCALE GENOMIC DNA]</scope>
    <source>
        <strain evidence="2">CAU 1555</strain>
    </source>
</reference>
<sequence>MSLRTRIQDDMKAALRAKEAARLSAIRLLLAAVKQREVDERIELDDDAILSVVEKLVKQRRDAATQYDTAGRPELASAERFEIEVLSVYLPAQLTPEEIDAEIAAAIAACGAASPADMGKVMGQLKPRLAGRADMAEVSRKLRAALATT</sequence>
<dbReference type="InterPro" id="IPR003789">
    <property type="entry name" value="Asn/Gln_tRNA_amidoTrase-B-like"/>
</dbReference>
<dbReference type="EMBL" id="JACYTO010000001">
    <property type="protein sequence ID" value="MBD8501339.1"/>
    <property type="molecule type" value="Genomic_DNA"/>
</dbReference>
<dbReference type="SUPFAM" id="SSF89095">
    <property type="entry name" value="GatB/YqeY motif"/>
    <property type="match status" value="1"/>
</dbReference>
<name>A0ABR9B4P1_9RHOO</name>
<proteinExistence type="predicted"/>